<reference evidence="1 2" key="1">
    <citation type="submission" date="2020-08" db="EMBL/GenBank/DDBJ databases">
        <title>Sequencing the genomes of 1000 actinobacteria strains.</title>
        <authorList>
            <person name="Klenk H.-P."/>
        </authorList>
    </citation>
    <scope>NUCLEOTIDE SEQUENCE [LARGE SCALE GENOMIC DNA]</scope>
    <source>
        <strain evidence="1 2">DSM 45084</strain>
    </source>
</reference>
<evidence type="ECO:0000313" key="1">
    <source>
        <dbReference type="EMBL" id="MBB4963829.1"/>
    </source>
</evidence>
<name>A0A7W7WU44_9PSEU</name>
<comment type="caution">
    <text evidence="1">The sequence shown here is derived from an EMBL/GenBank/DDBJ whole genome shotgun (WGS) entry which is preliminary data.</text>
</comment>
<dbReference type="EMBL" id="JACHJS010000001">
    <property type="protein sequence ID" value="MBB4963829.1"/>
    <property type="molecule type" value="Genomic_DNA"/>
</dbReference>
<dbReference type="RefSeq" id="WP_184666573.1">
    <property type="nucleotide sequence ID" value="NZ_BAABAI010000034.1"/>
</dbReference>
<organism evidence="1 2">
    <name type="scientific">Saccharothrix violaceirubra</name>
    <dbReference type="NCBI Taxonomy" id="413306"/>
    <lineage>
        <taxon>Bacteria</taxon>
        <taxon>Bacillati</taxon>
        <taxon>Actinomycetota</taxon>
        <taxon>Actinomycetes</taxon>
        <taxon>Pseudonocardiales</taxon>
        <taxon>Pseudonocardiaceae</taxon>
        <taxon>Saccharothrix</taxon>
    </lineage>
</organism>
<protein>
    <submittedName>
        <fullName evidence="1">Uncharacterized protein</fullName>
    </submittedName>
</protein>
<proteinExistence type="predicted"/>
<gene>
    <name evidence="1" type="ORF">F4559_001188</name>
</gene>
<dbReference type="Proteomes" id="UP000542674">
    <property type="component" value="Unassembled WGS sequence"/>
</dbReference>
<keyword evidence="2" id="KW-1185">Reference proteome</keyword>
<accession>A0A7W7WU44</accession>
<dbReference type="AlphaFoldDB" id="A0A7W7WU44"/>
<evidence type="ECO:0000313" key="2">
    <source>
        <dbReference type="Proteomes" id="UP000542674"/>
    </source>
</evidence>
<sequence length="84" mass="8717">MTGQPRPIGDLLDALGVTAQLGDHDRITEAVVIAKVVELDSSTGDPLLGVYTAAGTDWIAQRGLVHAAREVLEATPPVGSDDPD</sequence>